<name>A0AAE3R8Z7_9BACT</name>
<dbReference type="Proteomes" id="UP001232063">
    <property type="component" value="Unassembled WGS sequence"/>
</dbReference>
<keyword evidence="3" id="KW-1185">Reference proteome</keyword>
<protein>
    <submittedName>
        <fullName evidence="2">Uncharacterized protein</fullName>
    </submittedName>
</protein>
<evidence type="ECO:0000313" key="2">
    <source>
        <dbReference type="EMBL" id="MDJ1505866.1"/>
    </source>
</evidence>
<gene>
    <name evidence="2" type="ORF">QNI22_34735</name>
</gene>
<dbReference type="EMBL" id="JASJOU010000018">
    <property type="protein sequence ID" value="MDJ1505866.1"/>
    <property type="molecule type" value="Genomic_DNA"/>
</dbReference>
<feature type="region of interest" description="Disordered" evidence="1">
    <location>
        <begin position="49"/>
        <end position="68"/>
    </location>
</feature>
<dbReference type="RefSeq" id="WP_314518375.1">
    <property type="nucleotide sequence ID" value="NZ_JASJOU010000018.1"/>
</dbReference>
<feature type="compositionally biased region" description="Polar residues" evidence="1">
    <location>
        <begin position="57"/>
        <end position="68"/>
    </location>
</feature>
<proteinExistence type="predicted"/>
<sequence length="68" mass="7915">MNKKSVYIQNKIVHLKTLIAAKSASIHKLNKEQNEVRIELQRTLENKTGDQIKDQNEIQGETTSYFQE</sequence>
<evidence type="ECO:0000313" key="3">
    <source>
        <dbReference type="Proteomes" id="UP001232063"/>
    </source>
</evidence>
<evidence type="ECO:0000256" key="1">
    <source>
        <dbReference type="SAM" id="MobiDB-lite"/>
    </source>
</evidence>
<reference evidence="2" key="1">
    <citation type="submission" date="2023-05" db="EMBL/GenBank/DDBJ databases">
        <authorList>
            <person name="Zhang X."/>
        </authorList>
    </citation>
    <scope>NUCLEOTIDE SEQUENCE</scope>
    <source>
        <strain evidence="2">BD1B2-1</strain>
    </source>
</reference>
<organism evidence="2 3">
    <name type="scientific">Xanthocytophaga agilis</name>
    <dbReference type="NCBI Taxonomy" id="3048010"/>
    <lineage>
        <taxon>Bacteria</taxon>
        <taxon>Pseudomonadati</taxon>
        <taxon>Bacteroidota</taxon>
        <taxon>Cytophagia</taxon>
        <taxon>Cytophagales</taxon>
        <taxon>Rhodocytophagaceae</taxon>
        <taxon>Xanthocytophaga</taxon>
    </lineage>
</organism>
<accession>A0AAE3R8Z7</accession>
<comment type="caution">
    <text evidence="2">The sequence shown here is derived from an EMBL/GenBank/DDBJ whole genome shotgun (WGS) entry which is preliminary data.</text>
</comment>
<dbReference type="AlphaFoldDB" id="A0AAE3R8Z7"/>